<feature type="transmembrane region" description="Helical" evidence="6">
    <location>
        <begin position="292"/>
        <end position="313"/>
    </location>
</feature>
<evidence type="ECO:0000256" key="4">
    <source>
        <dbReference type="ARBA" id="ARBA00022989"/>
    </source>
</evidence>
<sequence length="652" mass="73962">MFFRCWEVPLMTFRQLILSNIKGNFQKYSSYFLSSTFTVFIFYLFSAFIFHPSVEGQNIHEIITILIISCEIVIVFFTVFFVLYSNSAFMKSRKKEFGLLKLIGLENKQIAKLVFFEFTIISIGAITVGILFGVLFSKLFFMGINAILQPEIPLAFIVPLKAIMTTIIVFFALFEFITLIGLKEIRNSEIIELIKASKKPKQPPKYSLVLVILGVLLLIGGYALAAVSNLVILFFSMIPILVLVILGTYLLFGQLSTAVLYRLRDSSSLYWKKTNMTTISMLVFKIKDNARILSIATILSAVVTSSMGLLIWFNHFSGVAIRGPQDLIILQKGLDEKENDSYDEVSTLAKEHEVEIKHYDKTVVLPSTVTLRDEKVSPMWIMSESDYNKRAKQMKHVEPLNINDGKAVSISPFDPSEGKNYHPPKYEEKEMKIAIAGGMDTIEIQSSIYEVTFIRGQDGGNAFLLVADDKIFEKWAGVFPRQEQLVLHDYYFGDLTNASNLLTDLMNQKKDATISIYDGFTNYLDIKMGNNLLLFIGLFISMLFFLASGSLIFFKLMTEIDEDRQAFAIMRKLGMTDGEVRRSVSVQMGILFFLPVVVGTVHTFFAFNSARVALGAPTVFNTGIIAIGFYLVFQFVYFFITRAIYMRKILQK</sequence>
<comment type="similarity">
    <text evidence="6">Belongs to the ABC-4 integral membrane protein family.</text>
</comment>
<dbReference type="PANTHER" id="PTHR46795:SF1">
    <property type="entry name" value="ABC TRANSPORTER PERMEASE PROTEIN"/>
    <property type="match status" value="1"/>
</dbReference>
<dbReference type="PANTHER" id="PTHR46795">
    <property type="entry name" value="ABC TRANSPORTER PERMEASE-RELATED-RELATED"/>
    <property type="match status" value="1"/>
</dbReference>
<dbReference type="EMBL" id="CP042593">
    <property type="protein sequence ID" value="QED46670.1"/>
    <property type="molecule type" value="Genomic_DNA"/>
</dbReference>
<evidence type="ECO:0000256" key="2">
    <source>
        <dbReference type="ARBA" id="ARBA00022475"/>
    </source>
</evidence>
<dbReference type="AlphaFoldDB" id="A0A5B8Z131"/>
<dbReference type="GO" id="GO:0005886">
    <property type="term" value="C:plasma membrane"/>
    <property type="evidence" value="ECO:0007669"/>
    <property type="project" value="UniProtKB-SubCell"/>
</dbReference>
<evidence type="ECO:0000256" key="6">
    <source>
        <dbReference type="PIRNR" id="PIRNR018968"/>
    </source>
</evidence>
<evidence type="ECO:0000313" key="8">
    <source>
        <dbReference type="EMBL" id="QED46670.1"/>
    </source>
</evidence>
<feature type="transmembrane region" description="Helical" evidence="6">
    <location>
        <begin position="156"/>
        <end position="182"/>
    </location>
</feature>
<gene>
    <name evidence="8" type="ORF">FSZ17_04920</name>
</gene>
<evidence type="ECO:0000259" key="7">
    <source>
        <dbReference type="Pfam" id="PF02687"/>
    </source>
</evidence>
<feature type="domain" description="ABC3 transporter permease C-terminal" evidence="7">
    <location>
        <begin position="72"/>
        <end position="189"/>
    </location>
</feature>
<dbReference type="KEGG" id="bda:FSZ17_04920"/>
<evidence type="ECO:0000256" key="3">
    <source>
        <dbReference type="ARBA" id="ARBA00022692"/>
    </source>
</evidence>
<evidence type="ECO:0000313" key="9">
    <source>
        <dbReference type="Proteomes" id="UP000321555"/>
    </source>
</evidence>
<feature type="transmembrane region" description="Helical" evidence="6">
    <location>
        <begin position="113"/>
        <end position="136"/>
    </location>
</feature>
<proteinExistence type="inferred from homology"/>
<dbReference type="InterPro" id="IPR027022">
    <property type="entry name" value="ABC_permease_BceB-typ"/>
</dbReference>
<keyword evidence="4 6" id="KW-1133">Transmembrane helix</keyword>
<feature type="transmembrane region" description="Helical" evidence="6">
    <location>
        <begin position="203"/>
        <end position="224"/>
    </location>
</feature>
<feature type="transmembrane region" description="Helical" evidence="6">
    <location>
        <begin position="31"/>
        <end position="50"/>
    </location>
</feature>
<dbReference type="InterPro" id="IPR003838">
    <property type="entry name" value="ABC3_permease_C"/>
</dbReference>
<feature type="transmembrane region" description="Helical" evidence="6">
    <location>
        <begin position="532"/>
        <end position="554"/>
    </location>
</feature>
<keyword evidence="9" id="KW-1185">Reference proteome</keyword>
<name>A0A5B8Z131_CYTDA</name>
<keyword evidence="3 6" id="KW-0812">Transmembrane</keyword>
<accession>A0A5B8Z131</accession>
<keyword evidence="2 6" id="KW-1003">Cell membrane</keyword>
<evidence type="ECO:0000256" key="1">
    <source>
        <dbReference type="ARBA" id="ARBA00004651"/>
    </source>
</evidence>
<feature type="transmembrane region" description="Helical" evidence="6">
    <location>
        <begin position="588"/>
        <end position="607"/>
    </location>
</feature>
<evidence type="ECO:0000256" key="5">
    <source>
        <dbReference type="ARBA" id="ARBA00023136"/>
    </source>
</evidence>
<dbReference type="PIRSF" id="PIRSF018968">
    <property type="entry name" value="ABC_permease_BceB"/>
    <property type="match status" value="1"/>
</dbReference>
<dbReference type="OrthoDB" id="1937696at2"/>
<dbReference type="Pfam" id="PF02687">
    <property type="entry name" value="FtsX"/>
    <property type="match status" value="2"/>
</dbReference>
<feature type="domain" description="ABC3 transporter permease C-terminal" evidence="7">
    <location>
        <begin position="539"/>
        <end position="651"/>
    </location>
</feature>
<dbReference type="InterPro" id="IPR052536">
    <property type="entry name" value="ABC-4_Integral_Memb_Prot"/>
</dbReference>
<feature type="transmembrane region" description="Helical" evidence="6">
    <location>
        <begin position="230"/>
        <end position="252"/>
    </location>
</feature>
<feature type="transmembrane region" description="Helical" evidence="6">
    <location>
        <begin position="619"/>
        <end position="640"/>
    </location>
</feature>
<protein>
    <submittedName>
        <fullName evidence="8">ABC transporter permease</fullName>
    </submittedName>
</protein>
<reference evidence="9" key="1">
    <citation type="submission" date="2019-08" db="EMBL/GenBank/DDBJ databases">
        <authorList>
            <person name="Zheng X."/>
        </authorList>
    </citation>
    <scope>NUCLEOTIDE SEQUENCE [LARGE SCALE GENOMIC DNA]</scope>
    <source>
        <strain evidence="9">FJAT-25496</strain>
    </source>
</reference>
<dbReference type="GO" id="GO:0055085">
    <property type="term" value="P:transmembrane transport"/>
    <property type="evidence" value="ECO:0007669"/>
    <property type="project" value="UniProtKB-UniRule"/>
</dbReference>
<keyword evidence="5 6" id="KW-0472">Membrane</keyword>
<keyword evidence="6" id="KW-0813">Transport</keyword>
<organism evidence="8 9">
    <name type="scientific">Cytobacillus dafuensis</name>
    <name type="common">Bacillus dafuensis</name>
    <dbReference type="NCBI Taxonomy" id="1742359"/>
    <lineage>
        <taxon>Bacteria</taxon>
        <taxon>Bacillati</taxon>
        <taxon>Bacillota</taxon>
        <taxon>Bacilli</taxon>
        <taxon>Bacillales</taxon>
        <taxon>Bacillaceae</taxon>
        <taxon>Cytobacillus</taxon>
    </lineage>
</organism>
<dbReference type="STRING" id="1742359.GCA_001439625_00945"/>
<feature type="transmembrane region" description="Helical" evidence="6">
    <location>
        <begin position="62"/>
        <end position="84"/>
    </location>
</feature>
<dbReference type="Proteomes" id="UP000321555">
    <property type="component" value="Chromosome"/>
</dbReference>
<comment type="subcellular location">
    <subcellularLocation>
        <location evidence="1 6">Cell membrane</location>
        <topology evidence="1 6">Multi-pass membrane protein</topology>
    </subcellularLocation>
</comment>